<dbReference type="EMBL" id="ML996698">
    <property type="protein sequence ID" value="KAF2399226.1"/>
    <property type="molecule type" value="Genomic_DNA"/>
</dbReference>
<proteinExistence type="inferred from homology"/>
<dbReference type="GO" id="GO:0005829">
    <property type="term" value="C:cytosol"/>
    <property type="evidence" value="ECO:0007669"/>
    <property type="project" value="UniProtKB-SubCell"/>
</dbReference>
<evidence type="ECO:0000313" key="11">
    <source>
        <dbReference type="EMBL" id="KAF2399226.1"/>
    </source>
</evidence>
<evidence type="ECO:0000256" key="1">
    <source>
        <dbReference type="ARBA" id="ARBA00004514"/>
    </source>
</evidence>
<keyword evidence="11" id="KW-0808">Transferase</keyword>
<dbReference type="InterPro" id="IPR037171">
    <property type="entry name" value="NagB/RpiA_transferase-like"/>
</dbReference>
<dbReference type="PANTHER" id="PTHR45859:SF1">
    <property type="entry name" value="TRANSLATION INITIATION FACTOR EIF-2B SUBUNIT BETA"/>
    <property type="match status" value="1"/>
</dbReference>
<name>A0A6G1HTN0_9PEZI</name>
<dbReference type="GO" id="GO:0003743">
    <property type="term" value="F:translation initiation factor activity"/>
    <property type="evidence" value="ECO:0007669"/>
    <property type="project" value="UniProtKB-KW"/>
</dbReference>
<dbReference type="OrthoDB" id="269919at2759"/>
<gene>
    <name evidence="11" type="ORF">EJ06DRAFT_531558</name>
</gene>
<evidence type="ECO:0000256" key="3">
    <source>
        <dbReference type="ARBA" id="ARBA00022490"/>
    </source>
</evidence>
<dbReference type="InterPro" id="IPR042529">
    <property type="entry name" value="IF_2B-like_C"/>
</dbReference>
<evidence type="ECO:0000256" key="10">
    <source>
        <dbReference type="SAM" id="MobiDB-lite"/>
    </source>
</evidence>
<dbReference type="AlphaFoldDB" id="A0A6G1HTN0"/>
<evidence type="ECO:0000256" key="8">
    <source>
        <dbReference type="ARBA" id="ARBA00046432"/>
    </source>
</evidence>
<reference evidence="11" key="1">
    <citation type="journal article" date="2020" name="Stud. Mycol.">
        <title>101 Dothideomycetes genomes: a test case for predicting lifestyles and emergence of pathogens.</title>
        <authorList>
            <person name="Haridas S."/>
            <person name="Albert R."/>
            <person name="Binder M."/>
            <person name="Bloem J."/>
            <person name="Labutti K."/>
            <person name="Salamov A."/>
            <person name="Andreopoulos B."/>
            <person name="Baker S."/>
            <person name="Barry K."/>
            <person name="Bills G."/>
            <person name="Bluhm B."/>
            <person name="Cannon C."/>
            <person name="Castanera R."/>
            <person name="Culley D."/>
            <person name="Daum C."/>
            <person name="Ezra D."/>
            <person name="Gonzalez J."/>
            <person name="Henrissat B."/>
            <person name="Kuo A."/>
            <person name="Liang C."/>
            <person name="Lipzen A."/>
            <person name="Lutzoni F."/>
            <person name="Magnuson J."/>
            <person name="Mondo S."/>
            <person name="Nolan M."/>
            <person name="Ohm R."/>
            <person name="Pangilinan J."/>
            <person name="Park H.-J."/>
            <person name="Ramirez L."/>
            <person name="Alfaro M."/>
            <person name="Sun H."/>
            <person name="Tritt A."/>
            <person name="Yoshinaga Y."/>
            <person name="Zwiers L.-H."/>
            <person name="Turgeon B."/>
            <person name="Goodwin S."/>
            <person name="Spatafora J."/>
            <person name="Crous P."/>
            <person name="Grigoriev I."/>
        </authorList>
    </citation>
    <scope>NUCLEOTIDE SEQUENCE</scope>
    <source>
        <strain evidence="11">CBS 262.69</strain>
    </source>
</reference>
<organism evidence="11 12">
    <name type="scientific">Trichodelitschia bisporula</name>
    <dbReference type="NCBI Taxonomy" id="703511"/>
    <lineage>
        <taxon>Eukaryota</taxon>
        <taxon>Fungi</taxon>
        <taxon>Dikarya</taxon>
        <taxon>Ascomycota</taxon>
        <taxon>Pezizomycotina</taxon>
        <taxon>Dothideomycetes</taxon>
        <taxon>Dothideomycetes incertae sedis</taxon>
        <taxon>Phaeotrichales</taxon>
        <taxon>Phaeotrichaceae</taxon>
        <taxon>Trichodelitschia</taxon>
    </lineage>
</organism>
<dbReference type="GO" id="GO:0005851">
    <property type="term" value="C:eukaryotic translation initiation factor 2B complex"/>
    <property type="evidence" value="ECO:0007669"/>
    <property type="project" value="TreeGrafter"/>
</dbReference>
<evidence type="ECO:0000256" key="5">
    <source>
        <dbReference type="ARBA" id="ARBA00022917"/>
    </source>
</evidence>
<accession>A0A6G1HTN0</accession>
<dbReference type="FunFam" id="3.40.50.10470:FF:000008">
    <property type="entry name" value="Translation initiation factor 2B, beta subunit"/>
    <property type="match status" value="1"/>
</dbReference>
<comment type="subcellular location">
    <subcellularLocation>
        <location evidence="1">Cytoplasm</location>
        <location evidence="1">Cytosol</location>
    </subcellularLocation>
</comment>
<keyword evidence="5" id="KW-0648">Protein biosynthesis</keyword>
<dbReference type="Proteomes" id="UP000799640">
    <property type="component" value="Unassembled WGS sequence"/>
</dbReference>
<evidence type="ECO:0000256" key="7">
    <source>
        <dbReference type="ARBA" id="ARBA00044228"/>
    </source>
</evidence>
<dbReference type="GO" id="GO:0005085">
    <property type="term" value="F:guanyl-nucleotide exchange factor activity"/>
    <property type="evidence" value="ECO:0007669"/>
    <property type="project" value="TreeGrafter"/>
</dbReference>
<dbReference type="InterPro" id="IPR000649">
    <property type="entry name" value="IF-2B-related"/>
</dbReference>
<evidence type="ECO:0000256" key="6">
    <source>
        <dbReference type="ARBA" id="ARBA00044122"/>
    </source>
</evidence>
<dbReference type="GO" id="GO:0016740">
    <property type="term" value="F:transferase activity"/>
    <property type="evidence" value="ECO:0007669"/>
    <property type="project" value="UniProtKB-KW"/>
</dbReference>
<feature type="region of interest" description="Disordered" evidence="10">
    <location>
        <begin position="215"/>
        <end position="238"/>
    </location>
</feature>
<evidence type="ECO:0000256" key="9">
    <source>
        <dbReference type="RuleBase" id="RU003814"/>
    </source>
</evidence>
<feature type="compositionally biased region" description="Basic and acidic residues" evidence="10">
    <location>
        <begin position="124"/>
        <end position="140"/>
    </location>
</feature>
<comment type="similarity">
    <text evidence="2 9">Belongs to the eIF-2B alpha/beta/delta subunits family.</text>
</comment>
<dbReference type="InterPro" id="IPR051855">
    <property type="entry name" value="eIF2B_beta_subunit"/>
</dbReference>
<feature type="compositionally biased region" description="Polar residues" evidence="10">
    <location>
        <begin position="149"/>
        <end position="158"/>
    </location>
</feature>
<feature type="region of interest" description="Disordered" evidence="10">
    <location>
        <begin position="114"/>
        <end position="186"/>
    </location>
</feature>
<evidence type="ECO:0000256" key="4">
    <source>
        <dbReference type="ARBA" id="ARBA00022540"/>
    </source>
</evidence>
<keyword evidence="3" id="KW-0963">Cytoplasm</keyword>
<dbReference type="Pfam" id="PF01008">
    <property type="entry name" value="IF-2B"/>
    <property type="match status" value="2"/>
</dbReference>
<sequence>MPGAMNSATPDLPYFLKALKSRDVEPCIELLADLLKRRQIRTPRLCALATTHLLRRVLADFRGANADELLLRIRSVGRRLIAATPREMVVGNMVRRVLALIREVAEGAILGSDRSVSDEGLDGDSERDGDSEAEKQESRNHSPVRHRPNLSSGISTFSPLKHGATEPASMVPPKAEGELPGTYTPLPIRPSLQTALTQVSTIAPTAQQMFGLFTQPEIDDDPSGVDSPALQSVKSSGRPENFTEVPLKDIKAEVLESVREILDELESVDQEIALYALDHIHADEIILTYTASLTVQNFLLTAARKRKFTVIHVEGYPNESASTVTTIFGGRPQEFNEELELADEPFKPLTAAGITVIMIPDAAVFALMSRVNKVILATHTVLANGGLVAAAGAGNIVKAAKVHQTPVVVLSGVYKLSPIYPFDNDELIEWGDAGVVERYSDQEIVQKLKVFNPLYDYITPDLIDLYITNLGGHAPSYLYKIVMDHYDIKDVNLED</sequence>
<evidence type="ECO:0000313" key="12">
    <source>
        <dbReference type="Proteomes" id="UP000799640"/>
    </source>
</evidence>
<keyword evidence="12" id="KW-1185">Reference proteome</keyword>
<comment type="subunit">
    <text evidence="8">Component of the translation initiation factor 2B (eIF2B) complex which is a heterodecamer of two sets of five different subunits: alpha, beta, gamma, delta and epsilon. Subunits alpha, beta and delta comprise a regulatory subcomplex and subunits epsilon and gamma comprise a catalytic subcomplex. Within the complex, the hexameric regulatory complex resides at the center, with the two heterodimeric catalytic subcomplexes bound on opposite sides.</text>
</comment>
<dbReference type="PANTHER" id="PTHR45859">
    <property type="entry name" value="TRANSLATION INITIATION FACTOR EIF-2B SUBUNIT BETA"/>
    <property type="match status" value="1"/>
</dbReference>
<dbReference type="SUPFAM" id="SSF100950">
    <property type="entry name" value="NagB/RpiA/CoA transferase-like"/>
    <property type="match status" value="1"/>
</dbReference>
<protein>
    <recommendedName>
        <fullName evidence="6">Translation initiation factor eIF2B subunit beta</fullName>
    </recommendedName>
    <alternativeName>
        <fullName evidence="7">eIF2B GDP-GTP exchange factor subunit beta</fullName>
    </alternativeName>
</protein>
<keyword evidence="4" id="KW-0396">Initiation factor</keyword>
<evidence type="ECO:0000256" key="2">
    <source>
        <dbReference type="ARBA" id="ARBA00007251"/>
    </source>
</evidence>
<dbReference type="Gene3D" id="3.40.50.10470">
    <property type="entry name" value="Translation initiation factor eif-2b, domain 2"/>
    <property type="match status" value="1"/>
</dbReference>